<organism evidence="8 9">
    <name type="scientific">Lepisosteus oculatus</name>
    <name type="common">Spotted gar</name>
    <dbReference type="NCBI Taxonomy" id="7918"/>
    <lineage>
        <taxon>Eukaryota</taxon>
        <taxon>Metazoa</taxon>
        <taxon>Chordata</taxon>
        <taxon>Craniata</taxon>
        <taxon>Vertebrata</taxon>
        <taxon>Euteleostomi</taxon>
        <taxon>Actinopterygii</taxon>
        <taxon>Neopterygii</taxon>
        <taxon>Holostei</taxon>
        <taxon>Semionotiformes</taxon>
        <taxon>Lepisosteidae</taxon>
        <taxon>Lepisosteus</taxon>
    </lineage>
</organism>
<dbReference type="InterPro" id="IPR051294">
    <property type="entry name" value="HORMA_MeioticProgression"/>
</dbReference>
<reference evidence="9" key="1">
    <citation type="submission" date="2011-12" db="EMBL/GenBank/DDBJ databases">
        <title>The Draft Genome of Lepisosteus oculatus.</title>
        <authorList>
            <consortium name="The Broad Institute Genome Assembly &amp; Analysis Group"/>
            <consortium name="Computational R&amp;D Group"/>
            <consortium name="and Sequencing Platform"/>
            <person name="Di Palma F."/>
            <person name="Alfoldi J."/>
            <person name="Johnson J."/>
            <person name="Berlin A."/>
            <person name="Gnerre S."/>
            <person name="Jaffe D."/>
            <person name="MacCallum I."/>
            <person name="Young S."/>
            <person name="Walker B.J."/>
            <person name="Lander E.S."/>
            <person name="Lindblad-Toh K."/>
        </authorList>
    </citation>
    <scope>NUCLEOTIDE SEQUENCE [LARGE SCALE GENOMIC DNA]</scope>
</reference>
<dbReference type="OrthoDB" id="1928087at2759"/>
<feature type="compositionally biased region" description="Polar residues" evidence="6">
    <location>
        <begin position="311"/>
        <end position="335"/>
    </location>
</feature>
<feature type="compositionally biased region" description="Polar residues" evidence="6">
    <location>
        <begin position="359"/>
        <end position="378"/>
    </location>
</feature>
<dbReference type="KEGG" id="loc:102686095"/>
<keyword evidence="3" id="KW-0158">Chromosome</keyword>
<dbReference type="InterPro" id="IPR003511">
    <property type="entry name" value="HORMA_dom"/>
</dbReference>
<dbReference type="InParanoid" id="W5MMF3"/>
<feature type="region of interest" description="Disordered" evidence="6">
    <location>
        <begin position="309"/>
        <end position="378"/>
    </location>
</feature>
<name>W5MMF3_LEPOC</name>
<dbReference type="PANTHER" id="PTHR48225:SF7">
    <property type="entry name" value="MEIOSIS-SPECIFIC PROTEIN HOP1"/>
    <property type="match status" value="1"/>
</dbReference>
<evidence type="ECO:0000313" key="9">
    <source>
        <dbReference type="Proteomes" id="UP000018468"/>
    </source>
</evidence>
<evidence type="ECO:0000256" key="4">
    <source>
        <dbReference type="ARBA" id="ARBA00023242"/>
    </source>
</evidence>
<dbReference type="PANTHER" id="PTHR48225">
    <property type="entry name" value="HORMA DOMAIN-CONTAINING PROTEIN 1"/>
    <property type="match status" value="1"/>
</dbReference>
<dbReference type="Ensembl" id="ENSLOCT00000009573.1">
    <property type="protein sequence ID" value="ENSLOCP00000009562.1"/>
    <property type="gene ID" value="ENSLOCG00000007878.1"/>
</dbReference>
<evidence type="ECO:0000256" key="1">
    <source>
        <dbReference type="ARBA" id="ARBA00004123"/>
    </source>
</evidence>
<evidence type="ECO:0000313" key="8">
    <source>
        <dbReference type="Ensembl" id="ENSLOCP00000009562.1"/>
    </source>
</evidence>
<proteinExistence type="predicted"/>
<reference evidence="8" key="3">
    <citation type="submission" date="2025-09" db="UniProtKB">
        <authorList>
            <consortium name="Ensembl"/>
        </authorList>
    </citation>
    <scope>IDENTIFICATION</scope>
</reference>
<dbReference type="GeneTree" id="ENSGT00390000018130"/>
<dbReference type="eggNOG" id="KOG4652">
    <property type="taxonomic scope" value="Eukaryota"/>
</dbReference>
<protein>
    <recommendedName>
        <fullName evidence="7">HORMA domain-containing protein</fullName>
    </recommendedName>
</protein>
<evidence type="ECO:0000256" key="6">
    <source>
        <dbReference type="SAM" id="MobiDB-lite"/>
    </source>
</evidence>
<dbReference type="Bgee" id="ENSLOCG00000007878">
    <property type="expression patterns" value="Expressed in testis and 5 other cell types or tissues"/>
</dbReference>
<dbReference type="GO" id="GO:0005694">
    <property type="term" value="C:chromosome"/>
    <property type="evidence" value="ECO:0007669"/>
    <property type="project" value="UniProtKB-SubCell"/>
</dbReference>
<reference evidence="8" key="2">
    <citation type="submission" date="2025-08" db="UniProtKB">
        <authorList>
            <consortium name="Ensembl"/>
        </authorList>
    </citation>
    <scope>IDENTIFICATION</scope>
</reference>
<keyword evidence="5" id="KW-0469">Meiosis</keyword>
<sequence length="378" mass="42620">MATAQLQKTAAVSQVFPTVVSSEQQSLALVKKLMAIAVSCITYLRGLFPERAYGTKYVEDQCFKILKEDRSCPGSTQVVKWMQGCYDALQKRYLRMVVLSIFADKDSPETVTECYQFKIKYDREGPQLDFGSSTKRSELKLSCSGNTKAASILLIRRLYVLMQHLGPLPSDVCLNMKLYYYDEVTPQDYQPPGFKEGVSTSMLFEGTPVHLTVGEVVTPFHALKLKVTTEKDRLEQVGLEEGATEKERQVLELDHGEMEETQESSMNIVQEQQPMRADTNEKDCNENTVAEDSDARQACQQDLRIFEGGLDSSQHSQMDSLVRQTSDLEMSVSRTRSGRMRLIPQPDQRKRGADPCGKSRSSNKSVRFKAQTPQYAPT</sequence>
<keyword evidence="4" id="KW-0539">Nucleus</keyword>
<accession>W5MMF3</accession>
<dbReference type="STRING" id="7918.ENSLOCP00000009562"/>
<evidence type="ECO:0000256" key="5">
    <source>
        <dbReference type="ARBA" id="ARBA00023254"/>
    </source>
</evidence>
<feature type="region of interest" description="Disordered" evidence="6">
    <location>
        <begin position="273"/>
        <end position="296"/>
    </location>
</feature>
<dbReference type="Proteomes" id="UP000018468">
    <property type="component" value="Linkage group LG24"/>
</dbReference>
<evidence type="ECO:0000256" key="2">
    <source>
        <dbReference type="ARBA" id="ARBA00004286"/>
    </source>
</evidence>
<dbReference type="InterPro" id="IPR036570">
    <property type="entry name" value="HORMA_dom_sf"/>
</dbReference>
<evidence type="ECO:0000259" key="7">
    <source>
        <dbReference type="PROSITE" id="PS50815"/>
    </source>
</evidence>
<dbReference type="EMBL" id="AHAT01028281">
    <property type="status" value="NOT_ANNOTATED_CDS"/>
    <property type="molecule type" value="Genomic_DNA"/>
</dbReference>
<dbReference type="GO" id="GO:0005634">
    <property type="term" value="C:nucleus"/>
    <property type="evidence" value="ECO:0007669"/>
    <property type="project" value="UniProtKB-SubCell"/>
</dbReference>
<evidence type="ECO:0000256" key="3">
    <source>
        <dbReference type="ARBA" id="ARBA00022454"/>
    </source>
</evidence>
<dbReference type="AlphaFoldDB" id="W5MMF3"/>
<dbReference type="Pfam" id="PF02301">
    <property type="entry name" value="HORMA"/>
    <property type="match status" value="1"/>
</dbReference>
<dbReference type="SUPFAM" id="SSF56019">
    <property type="entry name" value="The spindle assembly checkpoint protein mad2"/>
    <property type="match status" value="1"/>
</dbReference>
<dbReference type="FunCoup" id="W5MMF3">
    <property type="interactions" value="31"/>
</dbReference>
<dbReference type="PROSITE" id="PS50815">
    <property type="entry name" value="HORMA"/>
    <property type="match status" value="1"/>
</dbReference>
<comment type="subcellular location">
    <subcellularLocation>
        <location evidence="2">Chromosome</location>
    </subcellularLocation>
    <subcellularLocation>
        <location evidence="1">Nucleus</location>
    </subcellularLocation>
</comment>
<keyword evidence="9" id="KW-1185">Reference proteome</keyword>
<dbReference type="OMA" id="QSCIVHQ"/>
<dbReference type="Gene3D" id="3.30.900.10">
    <property type="entry name" value="HORMA domain"/>
    <property type="match status" value="1"/>
</dbReference>
<dbReference type="GO" id="GO:0051321">
    <property type="term" value="P:meiotic cell cycle"/>
    <property type="evidence" value="ECO:0007669"/>
    <property type="project" value="UniProtKB-KW"/>
</dbReference>
<feature type="domain" description="HORMA" evidence="7">
    <location>
        <begin position="24"/>
        <end position="227"/>
    </location>
</feature>